<evidence type="ECO:0000256" key="1">
    <source>
        <dbReference type="SAM" id="SignalP"/>
    </source>
</evidence>
<keyword evidence="3" id="KW-1185">Reference proteome</keyword>
<feature type="chain" id="PRO_5021947236" description="Cna protein B-type domain protein" evidence="1">
    <location>
        <begin position="27"/>
        <end position="408"/>
    </location>
</feature>
<feature type="signal peptide" evidence="1">
    <location>
        <begin position="1"/>
        <end position="26"/>
    </location>
</feature>
<accession>A0A518IVG4</accession>
<dbReference type="Gene3D" id="2.60.40.1120">
    <property type="entry name" value="Carboxypeptidase-like, regulatory domain"/>
    <property type="match status" value="1"/>
</dbReference>
<reference evidence="2 3" key="1">
    <citation type="submission" date="2019-02" db="EMBL/GenBank/DDBJ databases">
        <title>Deep-cultivation of Planctomycetes and their phenomic and genomic characterization uncovers novel biology.</title>
        <authorList>
            <person name="Wiegand S."/>
            <person name="Jogler M."/>
            <person name="Boedeker C."/>
            <person name="Pinto D."/>
            <person name="Vollmers J."/>
            <person name="Rivas-Marin E."/>
            <person name="Kohn T."/>
            <person name="Peeters S.H."/>
            <person name="Heuer A."/>
            <person name="Rast P."/>
            <person name="Oberbeckmann S."/>
            <person name="Bunk B."/>
            <person name="Jeske O."/>
            <person name="Meyerdierks A."/>
            <person name="Storesund J.E."/>
            <person name="Kallscheuer N."/>
            <person name="Luecker S."/>
            <person name="Lage O.M."/>
            <person name="Pohl T."/>
            <person name="Merkel B.J."/>
            <person name="Hornburger P."/>
            <person name="Mueller R.-W."/>
            <person name="Bruemmer F."/>
            <person name="Labrenz M."/>
            <person name="Spormann A.M."/>
            <person name="Op den Camp H."/>
            <person name="Overmann J."/>
            <person name="Amann R."/>
            <person name="Jetten M.S.M."/>
            <person name="Mascher T."/>
            <person name="Medema M.H."/>
            <person name="Devos D.P."/>
            <person name="Kaster A.-K."/>
            <person name="Ovreas L."/>
            <person name="Rohde M."/>
            <person name="Galperin M.Y."/>
            <person name="Jogler C."/>
        </authorList>
    </citation>
    <scope>NUCLEOTIDE SEQUENCE [LARGE SCALE GENOMIC DNA]</scope>
    <source>
        <strain evidence="2 3">Mal33</strain>
    </source>
</reference>
<dbReference type="Proteomes" id="UP000316770">
    <property type="component" value="Chromosome"/>
</dbReference>
<dbReference type="EMBL" id="CP036318">
    <property type="protein sequence ID" value="QDV57072.1"/>
    <property type="molecule type" value="Genomic_DNA"/>
</dbReference>
<evidence type="ECO:0000313" key="2">
    <source>
        <dbReference type="EMBL" id="QDV57072.1"/>
    </source>
</evidence>
<dbReference type="AlphaFoldDB" id="A0A518IVG4"/>
<keyword evidence="1" id="KW-0732">Signal</keyword>
<proteinExistence type="predicted"/>
<name>A0A518IVG4_9BACT</name>
<evidence type="ECO:0008006" key="4">
    <source>
        <dbReference type="Google" id="ProtNLM"/>
    </source>
</evidence>
<evidence type="ECO:0000313" key="3">
    <source>
        <dbReference type="Proteomes" id="UP000316770"/>
    </source>
</evidence>
<dbReference type="RefSeq" id="WP_145286176.1">
    <property type="nucleotide sequence ID" value="NZ_CP036318.1"/>
</dbReference>
<dbReference type="SUPFAM" id="SSF49478">
    <property type="entry name" value="Cna protein B-type domain"/>
    <property type="match status" value="1"/>
</dbReference>
<gene>
    <name evidence="2" type="ORF">Mal33_30730</name>
</gene>
<organism evidence="2 3">
    <name type="scientific">Rosistilla oblonga</name>
    <dbReference type="NCBI Taxonomy" id="2527990"/>
    <lineage>
        <taxon>Bacteria</taxon>
        <taxon>Pseudomonadati</taxon>
        <taxon>Planctomycetota</taxon>
        <taxon>Planctomycetia</taxon>
        <taxon>Pirellulales</taxon>
        <taxon>Pirellulaceae</taxon>
        <taxon>Rosistilla</taxon>
    </lineage>
</organism>
<protein>
    <recommendedName>
        <fullName evidence="4">Cna protein B-type domain protein</fullName>
    </recommendedName>
</protein>
<sequence precursor="true">MRSCLPILSLCVGFSAFFTTSPSSFAVGFSATDGQFPAQHWVVLDASGSLTGTVAIGEAEASQAASDTQVILVPLADPEQRVCTRTDAEGNFSIANPQVGVYGLVAYGRQGMASYTIHVLPPISVDSLSPLPQSHLQIALAGADQNLSKRMVRSYGPVVTTQPTKHRYQLASVKSNVADDPTLRRVELLPSGDLEGQLRLPATDLGESQSLDSLNVMLVQNSKVVARTTVDSDGHFRIAELKPGSYGLIASGAAGFASFGFDAVISAARTTQMPSRALFRQASTQIRHGQSVICCPPLVCEICPSPVITVVESCVEHVDSCDCCQEEEFDVEDESVVTEDEFASADAGFGGGYGGGYGGGFGGGGGGSGGFGGLGGIAGLAGLAAVLANDSNSGSGFGLPVVTSPFLP</sequence>